<gene>
    <name evidence="3" type="ORF">AUJ95_02785</name>
</gene>
<evidence type="ECO:0000313" key="4">
    <source>
        <dbReference type="Proteomes" id="UP000183085"/>
    </source>
</evidence>
<dbReference type="Gene3D" id="3.40.50.300">
    <property type="entry name" value="P-loop containing nucleotide triphosphate hydrolases"/>
    <property type="match status" value="1"/>
</dbReference>
<evidence type="ECO:0000259" key="2">
    <source>
        <dbReference type="PROSITE" id="PS00662"/>
    </source>
</evidence>
<comment type="similarity">
    <text evidence="1">Belongs to the GSP E family.</text>
</comment>
<evidence type="ECO:0000256" key="1">
    <source>
        <dbReference type="ARBA" id="ARBA00006611"/>
    </source>
</evidence>
<dbReference type="PANTHER" id="PTHR30486">
    <property type="entry name" value="TWITCHING MOTILITY PROTEIN PILT"/>
    <property type="match status" value="1"/>
</dbReference>
<dbReference type="InterPro" id="IPR003593">
    <property type="entry name" value="AAA+_ATPase"/>
</dbReference>
<accession>A0A1J5EGF0</accession>
<organism evidence="3 4">
    <name type="scientific">Candidatus Desantisbacteria bacterium CG2_30_40_21</name>
    <dbReference type="NCBI Taxonomy" id="1817895"/>
    <lineage>
        <taxon>Bacteria</taxon>
        <taxon>Candidatus Desantisiibacteriota</taxon>
    </lineage>
</organism>
<dbReference type="NCBIfam" id="TIGR01420">
    <property type="entry name" value="pilT_fam"/>
    <property type="match status" value="1"/>
</dbReference>
<dbReference type="Pfam" id="PF00437">
    <property type="entry name" value="T2SSE"/>
    <property type="match status" value="1"/>
</dbReference>
<evidence type="ECO:0000313" key="3">
    <source>
        <dbReference type="EMBL" id="OIP41744.1"/>
    </source>
</evidence>
<dbReference type="GO" id="GO:0005524">
    <property type="term" value="F:ATP binding"/>
    <property type="evidence" value="ECO:0007669"/>
    <property type="project" value="InterPro"/>
</dbReference>
<dbReference type="Proteomes" id="UP000183085">
    <property type="component" value="Unassembled WGS sequence"/>
</dbReference>
<reference evidence="3 4" key="1">
    <citation type="journal article" date="2016" name="Environ. Microbiol.">
        <title>Genomic resolution of a cold subsurface aquifer community provides metabolic insights for novel microbes adapted to high CO concentrations.</title>
        <authorList>
            <person name="Probst A.J."/>
            <person name="Castelle C.J."/>
            <person name="Singh A."/>
            <person name="Brown C.T."/>
            <person name="Anantharaman K."/>
            <person name="Sharon I."/>
            <person name="Hug L.A."/>
            <person name="Burstein D."/>
            <person name="Emerson J.B."/>
            <person name="Thomas B.C."/>
            <person name="Banfield J.F."/>
        </authorList>
    </citation>
    <scope>NUCLEOTIDE SEQUENCE [LARGE SCALE GENOMIC DNA]</scope>
    <source>
        <strain evidence="3">CG2_30_40_21</strain>
    </source>
</reference>
<dbReference type="PROSITE" id="PS00662">
    <property type="entry name" value="T2SP_E"/>
    <property type="match status" value="1"/>
</dbReference>
<dbReference type="AlphaFoldDB" id="A0A1J5EGF0"/>
<dbReference type="GO" id="GO:0016887">
    <property type="term" value="F:ATP hydrolysis activity"/>
    <property type="evidence" value="ECO:0007669"/>
    <property type="project" value="InterPro"/>
</dbReference>
<protein>
    <submittedName>
        <fullName evidence="3">Type IV pili twitching motility protein PilT</fullName>
    </submittedName>
</protein>
<dbReference type="Gene3D" id="3.30.450.90">
    <property type="match status" value="1"/>
</dbReference>
<dbReference type="InterPro" id="IPR050921">
    <property type="entry name" value="T4SS_GSP_E_ATPase"/>
</dbReference>
<dbReference type="InterPro" id="IPR001482">
    <property type="entry name" value="T2SS/T4SS_dom"/>
</dbReference>
<dbReference type="SUPFAM" id="SSF52540">
    <property type="entry name" value="P-loop containing nucleoside triphosphate hydrolases"/>
    <property type="match status" value="1"/>
</dbReference>
<proteinExistence type="inferred from homology"/>
<dbReference type="InterPro" id="IPR027417">
    <property type="entry name" value="P-loop_NTPase"/>
</dbReference>
<comment type="caution">
    <text evidence="3">The sequence shown here is derived from an EMBL/GenBank/DDBJ whole genome shotgun (WGS) entry which is preliminary data.</text>
</comment>
<dbReference type="SMART" id="SM00382">
    <property type="entry name" value="AAA"/>
    <property type="match status" value="1"/>
</dbReference>
<dbReference type="InterPro" id="IPR006321">
    <property type="entry name" value="PilT/PilU"/>
</dbReference>
<sequence length="352" mass="39554">MQIDELLKLMAEKDASDLHIKVGSPPTLRIHGRLYPIELPPLRTEDTRGIIYSMITEEQRKRFEDEQELDVAYTVEGFARFRVNIFLQRRTLGAVFRLISLKIRTIDELHLPEDTLKAFCQKQRGLIIITGPTGSGKSTTLASMIDHINLSYRRHIVTIEDPIEYVHKDKMSLVNQRELGIDTKTFAGALRRALRQDPDIIMVGEMRDVETIALTLMAAETGHLVMATMHTSGAPLAVERIIDAFPTAQQSQAKAQLAIVLEGVIAQILLPRANGNDRVVATEILTGTSAIKNMIREGKIHQMSTIMHTGGQFQMHTMEQSLKTLYQQNEISFEDALAATSDPETFKKLIGR</sequence>
<name>A0A1J5EGF0_9BACT</name>
<dbReference type="STRING" id="1817895.AUJ95_02785"/>
<dbReference type="CDD" id="cd01131">
    <property type="entry name" value="PilT"/>
    <property type="match status" value="1"/>
</dbReference>
<dbReference type="EMBL" id="MNYI01000071">
    <property type="protein sequence ID" value="OIP41744.1"/>
    <property type="molecule type" value="Genomic_DNA"/>
</dbReference>
<feature type="domain" description="Bacterial type II secretion system protein E" evidence="2">
    <location>
        <begin position="194"/>
        <end position="208"/>
    </location>
</feature>